<reference evidence="6 7" key="1">
    <citation type="submission" date="2016-10" db="EMBL/GenBank/DDBJ databases">
        <authorList>
            <person name="Varghese N."/>
            <person name="Submissions S."/>
        </authorList>
    </citation>
    <scope>NUCLEOTIDE SEQUENCE [LARGE SCALE GENOMIC DNA]</scope>
    <source>
        <strain evidence="6 7">DSM 20586</strain>
    </source>
</reference>
<dbReference type="FunFam" id="1.10.10.10:FF:000001">
    <property type="entry name" value="LysR family transcriptional regulator"/>
    <property type="match status" value="1"/>
</dbReference>
<dbReference type="PROSITE" id="PS50931">
    <property type="entry name" value="HTH_LYSR"/>
    <property type="match status" value="1"/>
</dbReference>
<dbReference type="EMBL" id="FNSH01000001">
    <property type="protein sequence ID" value="SEB55186.1"/>
    <property type="molecule type" value="Genomic_DNA"/>
</dbReference>
<feature type="domain" description="HTH lysR-type" evidence="5">
    <location>
        <begin position="1"/>
        <end position="57"/>
    </location>
</feature>
<dbReference type="AlphaFoldDB" id="A0AB38A6H0"/>
<evidence type="ECO:0000259" key="5">
    <source>
        <dbReference type="PROSITE" id="PS50931"/>
    </source>
</evidence>
<keyword evidence="3 6" id="KW-0238">DNA-binding</keyword>
<evidence type="ECO:0000313" key="6">
    <source>
        <dbReference type="EMBL" id="SEB55186.1"/>
    </source>
</evidence>
<evidence type="ECO:0000256" key="3">
    <source>
        <dbReference type="ARBA" id="ARBA00023125"/>
    </source>
</evidence>
<dbReference type="InterPro" id="IPR005119">
    <property type="entry name" value="LysR_subst-bd"/>
</dbReference>
<dbReference type="RefSeq" id="WP_002563319.1">
    <property type="nucleotide sequence ID" value="NZ_CALJSN010000006.1"/>
</dbReference>
<dbReference type="PRINTS" id="PR00039">
    <property type="entry name" value="HTHLYSR"/>
</dbReference>
<name>A0AB38A6H0_9ACTN</name>
<dbReference type="CDD" id="cd05466">
    <property type="entry name" value="PBP2_LTTR_substrate"/>
    <property type="match status" value="1"/>
</dbReference>
<comment type="caution">
    <text evidence="6">The sequence shown here is derived from an EMBL/GenBank/DDBJ whole genome shotgun (WGS) entry which is preliminary data.</text>
</comment>
<dbReference type="InterPro" id="IPR036388">
    <property type="entry name" value="WH-like_DNA-bd_sf"/>
</dbReference>
<dbReference type="GO" id="GO:0003677">
    <property type="term" value="F:DNA binding"/>
    <property type="evidence" value="ECO:0007669"/>
    <property type="project" value="UniProtKB-KW"/>
</dbReference>
<proteinExistence type="inferred from homology"/>
<dbReference type="InterPro" id="IPR050950">
    <property type="entry name" value="HTH-type_LysR_regulators"/>
</dbReference>
<evidence type="ECO:0000256" key="1">
    <source>
        <dbReference type="ARBA" id="ARBA00009437"/>
    </source>
</evidence>
<dbReference type="Pfam" id="PF03466">
    <property type="entry name" value="LysR_substrate"/>
    <property type="match status" value="1"/>
</dbReference>
<dbReference type="PANTHER" id="PTHR30419">
    <property type="entry name" value="HTH-TYPE TRANSCRIPTIONAL REGULATOR YBHD"/>
    <property type="match status" value="1"/>
</dbReference>
<dbReference type="Pfam" id="PF00126">
    <property type="entry name" value="HTH_1"/>
    <property type="match status" value="1"/>
</dbReference>
<dbReference type="InterPro" id="IPR000847">
    <property type="entry name" value="LysR_HTH_N"/>
</dbReference>
<keyword evidence="4" id="KW-0804">Transcription</keyword>
<evidence type="ECO:0000256" key="4">
    <source>
        <dbReference type="ARBA" id="ARBA00023163"/>
    </source>
</evidence>
<comment type="similarity">
    <text evidence="1">Belongs to the LysR transcriptional regulatory family.</text>
</comment>
<accession>A0AB38A6H0</accession>
<dbReference type="Proteomes" id="UP000183687">
    <property type="component" value="Unassembled WGS sequence"/>
</dbReference>
<evidence type="ECO:0000313" key="7">
    <source>
        <dbReference type="Proteomes" id="UP000183687"/>
    </source>
</evidence>
<dbReference type="Gene3D" id="1.10.10.10">
    <property type="entry name" value="Winged helix-like DNA-binding domain superfamily/Winged helix DNA-binding domain"/>
    <property type="match status" value="1"/>
</dbReference>
<gene>
    <name evidence="6" type="ORF">SAMN04489746_0580</name>
</gene>
<evidence type="ECO:0000256" key="2">
    <source>
        <dbReference type="ARBA" id="ARBA00023015"/>
    </source>
</evidence>
<keyword evidence="2" id="KW-0805">Transcription regulation</keyword>
<organism evidence="6 7">
    <name type="scientific">Atopobium minutum</name>
    <dbReference type="NCBI Taxonomy" id="1381"/>
    <lineage>
        <taxon>Bacteria</taxon>
        <taxon>Bacillati</taxon>
        <taxon>Actinomycetota</taxon>
        <taxon>Coriobacteriia</taxon>
        <taxon>Coriobacteriales</taxon>
        <taxon>Atopobiaceae</taxon>
        <taxon>Atopobium</taxon>
    </lineage>
</organism>
<protein>
    <submittedName>
        <fullName evidence="6">DNA-binding transcriptional regulator, LysR family</fullName>
    </submittedName>
</protein>
<dbReference type="InterPro" id="IPR036390">
    <property type="entry name" value="WH_DNA-bd_sf"/>
</dbReference>
<dbReference type="Gene3D" id="3.40.190.290">
    <property type="match status" value="1"/>
</dbReference>
<dbReference type="GO" id="GO:0005829">
    <property type="term" value="C:cytosol"/>
    <property type="evidence" value="ECO:0007669"/>
    <property type="project" value="TreeGrafter"/>
</dbReference>
<dbReference type="GO" id="GO:0003700">
    <property type="term" value="F:DNA-binding transcription factor activity"/>
    <property type="evidence" value="ECO:0007669"/>
    <property type="project" value="InterPro"/>
</dbReference>
<sequence length="314" mass="35600">MNFQSMDYFVAIAEEQSFTRAAKRLHITQQTLSAHIAALEKELRVKLVNRRVPLSLTASGQEFLNYARRFRNQERDLRHVFDDIAGDKRGLLGVGIASTRGHIIMPDAITRYRSKYPDIRVRIYEGENTELIELLKEGRIDMAVSTLSSAQSQLIVRDLYEENIALVVSNQLLQSLYGDDAQAKVAEVKRSGSLKPLKELPYLLLGEKDVPGKIARLEFELAGFRPNVAVYSTNSETLFALAQRGVGAAFCPKEMVKVKLQSNPNPDLRTIELSDRARFKVSAAWLKTDHVWSVIESFYTTLVELTNDRRKKDL</sequence>
<dbReference type="SUPFAM" id="SSF53850">
    <property type="entry name" value="Periplasmic binding protein-like II"/>
    <property type="match status" value="1"/>
</dbReference>
<dbReference type="SUPFAM" id="SSF46785">
    <property type="entry name" value="Winged helix' DNA-binding domain"/>
    <property type="match status" value="1"/>
</dbReference>